<dbReference type="PANTHER" id="PTHR30222:SF17">
    <property type="entry name" value="SPERMIDINE_PUTRESCINE-BINDING PERIPLASMIC PROTEIN"/>
    <property type="match status" value="1"/>
</dbReference>
<dbReference type="Proteomes" id="UP001058461">
    <property type="component" value="Chromosome"/>
</dbReference>
<evidence type="ECO:0000256" key="2">
    <source>
        <dbReference type="ARBA" id="ARBA00022448"/>
    </source>
</evidence>
<dbReference type="Gene3D" id="3.40.190.10">
    <property type="entry name" value="Periplasmic binding protein-like II"/>
    <property type="match status" value="2"/>
</dbReference>
<keyword evidence="2" id="KW-0813">Transport</keyword>
<dbReference type="PRINTS" id="PR00909">
    <property type="entry name" value="SPERMDNBNDNG"/>
</dbReference>
<proteinExistence type="predicted"/>
<keyword evidence="3" id="KW-0732">Signal</keyword>
<comment type="subcellular location">
    <subcellularLocation>
        <location evidence="1">Periplasm</location>
    </subcellularLocation>
</comment>
<dbReference type="InterPro" id="IPR006311">
    <property type="entry name" value="TAT_signal"/>
</dbReference>
<keyword evidence="6" id="KW-1185">Reference proteome</keyword>
<sequence length="406" mass="44897">MTIEKKTAVSKQIVLNSTQGPDDVAGPRQRLSRRSVLKGMATTSVISCIGGLAPAIISPQARASSGELNILSWPDYIWPDMIRSFEAKTGIRVRLSTYGDNNDALGRLTAERGKGFDLIFPSVTSAGHYYSLDLLQPLAENRLALGNIAPTMLASSLELGATHGGKRYLLPFAWGTEAITLDSARHDDPDGELSYLDLWQPENPGPVTLRPSSALIALGLALDYNGELPSDRMADAYRSEEKYRQILDRATAFAINHKQNIRSYWHSTPEILSAFAQEGCAIGQTWDGPGLTLFRQSKGRYRYRMPREGGLAWLDPVGISAGAGNLEQAYAFINHLLTPEVGAMMANQSGYNSCVAGTEAYLLPDVREAYNATYTREALDNLWWWQVDPPYWLAVRQEYVKRFMQA</sequence>
<dbReference type="Pfam" id="PF13416">
    <property type="entry name" value="SBP_bac_8"/>
    <property type="match status" value="1"/>
</dbReference>
<dbReference type="SUPFAM" id="SSF53850">
    <property type="entry name" value="Periplasmic binding protein-like II"/>
    <property type="match status" value="1"/>
</dbReference>
<evidence type="ECO:0000256" key="1">
    <source>
        <dbReference type="ARBA" id="ARBA00004418"/>
    </source>
</evidence>
<dbReference type="PANTHER" id="PTHR30222">
    <property type="entry name" value="SPERMIDINE/PUTRESCINE-BINDING PERIPLASMIC PROTEIN"/>
    <property type="match status" value="1"/>
</dbReference>
<organism evidence="5 6">
    <name type="scientific">Marinobacterium rhizophilum</name>
    <dbReference type="NCBI Taxonomy" id="420402"/>
    <lineage>
        <taxon>Bacteria</taxon>
        <taxon>Pseudomonadati</taxon>
        <taxon>Pseudomonadota</taxon>
        <taxon>Gammaproteobacteria</taxon>
        <taxon>Oceanospirillales</taxon>
        <taxon>Oceanospirillaceae</taxon>
        <taxon>Marinobacterium</taxon>
    </lineage>
</organism>
<protein>
    <submittedName>
        <fullName evidence="5">Extracellular solute-binding protein</fullName>
    </submittedName>
</protein>
<evidence type="ECO:0000313" key="5">
    <source>
        <dbReference type="EMBL" id="UTW13180.1"/>
    </source>
</evidence>
<dbReference type="RefSeq" id="WP_255855347.1">
    <property type="nucleotide sequence ID" value="NZ_CP073347.1"/>
</dbReference>
<reference evidence="5" key="1">
    <citation type="submission" date="2021-04" db="EMBL/GenBank/DDBJ databases">
        <title>Oceanospirillales bacteria with DddD are important DMSP degraders in coastal seawater.</title>
        <authorList>
            <person name="Liu J."/>
        </authorList>
    </citation>
    <scope>NUCLEOTIDE SEQUENCE</scope>
    <source>
        <strain evidence="5">D13-1</strain>
    </source>
</reference>
<gene>
    <name evidence="5" type="ORF">KDW95_05825</name>
</gene>
<dbReference type="InterPro" id="IPR001188">
    <property type="entry name" value="Sperm_putr-bd"/>
</dbReference>
<accession>A0ABY5HLJ3</accession>
<dbReference type="InterPro" id="IPR006059">
    <property type="entry name" value="SBP"/>
</dbReference>
<keyword evidence="4" id="KW-0574">Periplasm</keyword>
<dbReference type="EMBL" id="CP073347">
    <property type="protein sequence ID" value="UTW13180.1"/>
    <property type="molecule type" value="Genomic_DNA"/>
</dbReference>
<evidence type="ECO:0000256" key="3">
    <source>
        <dbReference type="ARBA" id="ARBA00022729"/>
    </source>
</evidence>
<evidence type="ECO:0000256" key="4">
    <source>
        <dbReference type="ARBA" id="ARBA00022764"/>
    </source>
</evidence>
<evidence type="ECO:0000313" key="6">
    <source>
        <dbReference type="Proteomes" id="UP001058461"/>
    </source>
</evidence>
<dbReference type="PROSITE" id="PS51318">
    <property type="entry name" value="TAT"/>
    <property type="match status" value="1"/>
</dbReference>
<name>A0ABY5HLJ3_9GAMM</name>